<dbReference type="AlphaFoldDB" id="A0A7S3L3E8"/>
<reference evidence="2" key="1">
    <citation type="submission" date="2021-01" db="EMBL/GenBank/DDBJ databases">
        <authorList>
            <person name="Corre E."/>
            <person name="Pelletier E."/>
            <person name="Niang G."/>
            <person name="Scheremetjew M."/>
            <person name="Finn R."/>
            <person name="Kale V."/>
            <person name="Holt S."/>
            <person name="Cochrane G."/>
            <person name="Meng A."/>
            <person name="Brown T."/>
            <person name="Cohen L."/>
        </authorList>
    </citation>
    <scope>NUCLEOTIDE SEQUENCE</scope>
    <source>
        <strain evidence="2">CCMP127</strain>
    </source>
</reference>
<name>A0A7S3L3E8_9STRA</name>
<sequence>MMERNKVTVVVVMMMMMMMTITKNPGTTTKIECKQNTNNVVSQPIDRSVGRSVGRSVKQAKLAHTSATERLWWDVWGRMVHTRACDREKEKHQLGEYTSSIYFVMMMVGNERCRETNENIRCPEP</sequence>
<evidence type="ECO:0000256" key="1">
    <source>
        <dbReference type="SAM" id="Phobius"/>
    </source>
</evidence>
<keyword evidence="1" id="KW-0812">Transmembrane</keyword>
<protein>
    <submittedName>
        <fullName evidence="2">Uncharacterized protein</fullName>
    </submittedName>
</protein>
<accession>A0A7S3L3E8</accession>
<dbReference type="EMBL" id="HBIM01007265">
    <property type="protein sequence ID" value="CAE0408446.1"/>
    <property type="molecule type" value="Transcribed_RNA"/>
</dbReference>
<keyword evidence="1" id="KW-0472">Membrane</keyword>
<evidence type="ECO:0000313" key="2">
    <source>
        <dbReference type="EMBL" id="CAE0408446.1"/>
    </source>
</evidence>
<feature type="transmembrane region" description="Helical" evidence="1">
    <location>
        <begin position="7"/>
        <end position="26"/>
    </location>
</feature>
<keyword evidence="1" id="KW-1133">Transmembrane helix</keyword>
<proteinExistence type="predicted"/>
<organism evidence="2">
    <name type="scientific">Amphora coffeiformis</name>
    <dbReference type="NCBI Taxonomy" id="265554"/>
    <lineage>
        <taxon>Eukaryota</taxon>
        <taxon>Sar</taxon>
        <taxon>Stramenopiles</taxon>
        <taxon>Ochrophyta</taxon>
        <taxon>Bacillariophyta</taxon>
        <taxon>Bacillariophyceae</taxon>
        <taxon>Bacillariophycidae</taxon>
        <taxon>Thalassiophysales</taxon>
        <taxon>Catenulaceae</taxon>
        <taxon>Amphora</taxon>
    </lineage>
</organism>
<gene>
    <name evidence="2" type="ORF">ACOF00016_LOCUS6190</name>
</gene>